<dbReference type="Gene3D" id="2.40.128.20">
    <property type="match status" value="1"/>
</dbReference>
<reference evidence="1 2" key="1">
    <citation type="journal article" date="2015" name="Geomicrobiol. J.">
        <title>Caldisalinibacter kiritimatiensis gen. nov., sp. nov., a moderately thermohalophilic thiosulfate-reducing bacterium from a hypersaline microbial mat.</title>
        <authorList>
            <person name="Ben Hania W."/>
            <person name="Joseph M."/>
            <person name="Fiebig A."/>
            <person name="Bunk B."/>
            <person name="Klenk H.-P."/>
            <person name="Fardeau M.-L."/>
            <person name="Spring S."/>
        </authorList>
    </citation>
    <scope>NUCLEOTIDE SEQUENCE [LARGE SCALE GENOMIC DNA]</scope>
    <source>
        <strain evidence="1 2">L21-TH-D2</strain>
    </source>
</reference>
<dbReference type="STRING" id="1304284.L21TH_0220"/>
<organism evidence="1 2">
    <name type="scientific">Caldisalinibacter kiritimatiensis</name>
    <dbReference type="NCBI Taxonomy" id="1304284"/>
    <lineage>
        <taxon>Bacteria</taxon>
        <taxon>Bacillati</taxon>
        <taxon>Bacillota</taxon>
        <taxon>Tissierellia</taxon>
        <taxon>Tissierellales</taxon>
        <taxon>Thermohalobacteraceae</taxon>
        <taxon>Caldisalinibacter</taxon>
    </lineage>
</organism>
<dbReference type="InterPro" id="IPR012674">
    <property type="entry name" value="Calycin"/>
</dbReference>
<evidence type="ECO:0000313" key="1">
    <source>
        <dbReference type="EMBL" id="EOD01679.1"/>
    </source>
</evidence>
<dbReference type="RefSeq" id="WP_006306980.1">
    <property type="nucleotide sequence ID" value="NZ_ARZA01000039.1"/>
</dbReference>
<accession>R1CYM2</accession>
<name>R1CYM2_9FIRM</name>
<dbReference type="Proteomes" id="UP000013378">
    <property type="component" value="Unassembled WGS sequence"/>
</dbReference>
<sequence>MKEVKLKIVGKQINEDGEENVIELVTEGKFYKKNDSIYLVYDESEISGMDGSTTTLKIQDDKVMMKRFGSNNSKLIFEKGKKHKTGYQTPYGILDLEVITNKLNVDIVDGGKGSLSLSYRLNISNTMETKNELDIDIN</sequence>
<protein>
    <submittedName>
        <fullName evidence="1">DUF1934 domain-containing protein</fullName>
    </submittedName>
</protein>
<dbReference type="EMBL" id="ARZA01000039">
    <property type="protein sequence ID" value="EOD01679.1"/>
    <property type="molecule type" value="Genomic_DNA"/>
</dbReference>
<keyword evidence="2" id="KW-1185">Reference proteome</keyword>
<dbReference type="InterPro" id="IPR015231">
    <property type="entry name" value="DUF1934"/>
</dbReference>
<dbReference type="OrthoDB" id="1680906at2"/>
<dbReference type="AlphaFoldDB" id="R1CYM2"/>
<proteinExistence type="predicted"/>
<comment type="caution">
    <text evidence="1">The sequence shown here is derived from an EMBL/GenBank/DDBJ whole genome shotgun (WGS) entry which is preliminary data.</text>
</comment>
<dbReference type="SUPFAM" id="SSF50814">
    <property type="entry name" value="Lipocalins"/>
    <property type="match status" value="1"/>
</dbReference>
<gene>
    <name evidence="1" type="ORF">L21TH_0220</name>
</gene>
<evidence type="ECO:0000313" key="2">
    <source>
        <dbReference type="Proteomes" id="UP000013378"/>
    </source>
</evidence>
<dbReference type="eggNOG" id="COG4506">
    <property type="taxonomic scope" value="Bacteria"/>
</dbReference>
<dbReference type="Pfam" id="PF09148">
    <property type="entry name" value="DUF1934"/>
    <property type="match status" value="1"/>
</dbReference>